<gene>
    <name evidence="4" type="ORF">BDW59DRAFT_143935</name>
</gene>
<proteinExistence type="predicted"/>
<comment type="caution">
    <text evidence="4">The sequence shown here is derived from an EMBL/GenBank/DDBJ whole genome shotgun (WGS) entry which is preliminary data.</text>
</comment>
<feature type="coiled-coil region" evidence="1">
    <location>
        <begin position="162"/>
        <end position="193"/>
    </location>
</feature>
<dbReference type="Pfam" id="PF00566">
    <property type="entry name" value="RabGAP-TBC"/>
    <property type="match status" value="1"/>
</dbReference>
<name>A0ABR4IIG5_9EURO</name>
<feature type="compositionally biased region" description="Polar residues" evidence="2">
    <location>
        <begin position="266"/>
        <end position="277"/>
    </location>
</feature>
<dbReference type="InterPro" id="IPR050302">
    <property type="entry name" value="Rab_GAP_TBC_domain"/>
</dbReference>
<evidence type="ECO:0000313" key="5">
    <source>
        <dbReference type="Proteomes" id="UP001610335"/>
    </source>
</evidence>
<dbReference type="Gene3D" id="1.10.472.80">
    <property type="entry name" value="Ypt/Rab-GAP domain of gyp1p, domain 3"/>
    <property type="match status" value="1"/>
</dbReference>
<dbReference type="Proteomes" id="UP001610335">
    <property type="component" value="Unassembled WGS sequence"/>
</dbReference>
<protein>
    <recommendedName>
        <fullName evidence="3">Rab-GAP TBC domain-containing protein</fullName>
    </recommendedName>
</protein>
<dbReference type="PANTHER" id="PTHR47219">
    <property type="entry name" value="RAB GTPASE-ACTIVATING PROTEIN 1-LIKE"/>
    <property type="match status" value="1"/>
</dbReference>
<feature type="compositionally biased region" description="Basic and acidic residues" evidence="2">
    <location>
        <begin position="201"/>
        <end position="210"/>
    </location>
</feature>
<evidence type="ECO:0000256" key="1">
    <source>
        <dbReference type="SAM" id="Coils"/>
    </source>
</evidence>
<reference evidence="4 5" key="1">
    <citation type="submission" date="2024-07" db="EMBL/GenBank/DDBJ databases">
        <title>Section-level genome sequencing and comparative genomics of Aspergillus sections Usti and Cavernicolus.</title>
        <authorList>
            <consortium name="Lawrence Berkeley National Laboratory"/>
            <person name="Nybo J.L."/>
            <person name="Vesth T.C."/>
            <person name="Theobald S."/>
            <person name="Frisvad J.C."/>
            <person name="Larsen T.O."/>
            <person name="Kjaerboelling I."/>
            <person name="Rothschild-Mancinelli K."/>
            <person name="Lyhne E.K."/>
            <person name="Kogle M.E."/>
            <person name="Barry K."/>
            <person name="Clum A."/>
            <person name="Na H."/>
            <person name="Ledsgaard L."/>
            <person name="Lin J."/>
            <person name="Lipzen A."/>
            <person name="Kuo A."/>
            <person name="Riley R."/>
            <person name="Mondo S."/>
            <person name="LaButti K."/>
            <person name="Haridas S."/>
            <person name="Pangalinan J."/>
            <person name="Salamov A.A."/>
            <person name="Simmons B.A."/>
            <person name="Magnuson J.K."/>
            <person name="Chen J."/>
            <person name="Drula E."/>
            <person name="Henrissat B."/>
            <person name="Wiebenga A."/>
            <person name="Lubbers R.J."/>
            <person name="Gomes A.C."/>
            <person name="Makela M.R."/>
            <person name="Stajich J."/>
            <person name="Grigoriev I.V."/>
            <person name="Mortensen U.H."/>
            <person name="De vries R.P."/>
            <person name="Baker S.E."/>
            <person name="Andersen M.R."/>
        </authorList>
    </citation>
    <scope>NUCLEOTIDE SEQUENCE [LARGE SCALE GENOMIC DNA]</scope>
    <source>
        <strain evidence="4 5">CBS 600.67</strain>
    </source>
</reference>
<dbReference type="SMART" id="SM00164">
    <property type="entry name" value="TBC"/>
    <property type="match status" value="1"/>
</dbReference>
<dbReference type="InterPro" id="IPR035969">
    <property type="entry name" value="Rab-GAP_TBC_sf"/>
</dbReference>
<evidence type="ECO:0000259" key="3">
    <source>
        <dbReference type="PROSITE" id="PS50086"/>
    </source>
</evidence>
<evidence type="ECO:0000313" key="4">
    <source>
        <dbReference type="EMBL" id="KAL2827540.1"/>
    </source>
</evidence>
<dbReference type="InterPro" id="IPR000195">
    <property type="entry name" value="Rab-GAP-TBC_dom"/>
</dbReference>
<feature type="compositionally biased region" description="Polar residues" evidence="2">
    <location>
        <begin position="40"/>
        <end position="53"/>
    </location>
</feature>
<accession>A0ABR4IIG5</accession>
<feature type="region of interest" description="Disordered" evidence="2">
    <location>
        <begin position="299"/>
        <end position="409"/>
    </location>
</feature>
<feature type="compositionally biased region" description="Polar residues" evidence="2">
    <location>
        <begin position="556"/>
        <end position="572"/>
    </location>
</feature>
<organism evidence="4 5">
    <name type="scientific">Aspergillus cavernicola</name>
    <dbReference type="NCBI Taxonomy" id="176166"/>
    <lineage>
        <taxon>Eukaryota</taxon>
        <taxon>Fungi</taxon>
        <taxon>Dikarya</taxon>
        <taxon>Ascomycota</taxon>
        <taxon>Pezizomycotina</taxon>
        <taxon>Eurotiomycetes</taxon>
        <taxon>Eurotiomycetidae</taxon>
        <taxon>Eurotiales</taxon>
        <taxon>Aspergillaceae</taxon>
        <taxon>Aspergillus</taxon>
        <taxon>Aspergillus subgen. Nidulantes</taxon>
    </lineage>
</organism>
<keyword evidence="1" id="KW-0175">Coiled coil</keyword>
<dbReference type="PANTHER" id="PTHR47219:SF20">
    <property type="entry name" value="TBC1 DOMAIN FAMILY MEMBER 2B"/>
    <property type="match status" value="1"/>
</dbReference>
<feature type="domain" description="Rab-GAP TBC" evidence="3">
    <location>
        <begin position="766"/>
        <end position="956"/>
    </location>
</feature>
<feature type="region of interest" description="Disordered" evidence="2">
    <location>
        <begin position="201"/>
        <end position="222"/>
    </location>
</feature>
<feature type="region of interest" description="Disordered" evidence="2">
    <location>
        <begin position="964"/>
        <end position="994"/>
    </location>
</feature>
<feature type="compositionally biased region" description="Low complexity" evidence="2">
    <location>
        <begin position="964"/>
        <end position="981"/>
    </location>
</feature>
<dbReference type="PROSITE" id="PS50086">
    <property type="entry name" value="TBC_RABGAP"/>
    <property type="match status" value="1"/>
</dbReference>
<feature type="region of interest" description="Disordered" evidence="2">
    <location>
        <begin position="535"/>
        <end position="647"/>
    </location>
</feature>
<feature type="region of interest" description="Disordered" evidence="2">
    <location>
        <begin position="1"/>
        <end position="65"/>
    </location>
</feature>
<feature type="region of interest" description="Disordered" evidence="2">
    <location>
        <begin position="258"/>
        <end position="281"/>
    </location>
</feature>
<evidence type="ECO:0000256" key="2">
    <source>
        <dbReference type="SAM" id="MobiDB-lite"/>
    </source>
</evidence>
<feature type="compositionally biased region" description="Polar residues" evidence="2">
    <location>
        <begin position="631"/>
        <end position="646"/>
    </location>
</feature>
<feature type="region of interest" description="Disordered" evidence="2">
    <location>
        <begin position="425"/>
        <end position="472"/>
    </location>
</feature>
<sequence length="1090" mass="118595">MAECYLRTPQRRSSSQTSSSSRQSQRVKSTCIKSQKRHSASSGTPTDLTSFPSLSPDRSPLGFLGQPALNRALTSALLNGDDNRDTGMDDCRDRRATLAKLTSDSQNFGRTALFEDTVPLRDFPGALHLADDAHIERLIASNGAVKLVRQFARDLAQRDAEISVLRQRADARERELKRMLREASVSNKDIERRLYALENAQKDEIDRDNDPEQTVKGSNGVGGLMQQAMVDGIGSHLHDPDEDDDALDAALGSTIRRRQRIESDAKSGTSSIDSGVQNRKRQSSFRGWQDFIFGSAAGSRKTSRASSIMSDLGEDEEDDTRQQITSGNVSRRKPLDDQLFQPVVNGGDDASTHSRKSSKSVSSWTVKLFAGNQQSNRDESPGPNNRGRASSTNRERTRGPPPAIAPNTKHGMSAVAALRQINSNTSIHAPPGKLNGSGTAPRSGQISRRQPASSVSQGAAAELAAKNPTNLGPVEMDAILPMESRPPTLSPIYNNYLGGDLLTDRFGFIYDQRRKRRQREANVLKNSGNRLSIAETLNTFRSETSDDRDESDMQERLSSAAESHRSPGSVSPTDPDASDSVSQHWQDYLRKPSAPTELLSHTPSAGPIVSLTTGEDVPRNNGVAVDKRGSVSVNSNSRPSASTSTVVADRPEFAGSSADEIAALTSGGENEPVKLLLEQLTELHDLLQRERSVRWNEFLRKVRAERRKEGEAAAAAAAASDRPLQAVDMPEVTLADGEMVGISGLGNKGKVGRAKWREFRSLVLGGIPVAIRSKIWSECSGASSMRVPGYYDDLVKGIGGSEPDPSVVAQIDMDINRTLTDNVFFRKGPGVTKLKEVLLAYSRRNPEVGYCQGMNLIAASLLLITPTAEDTFWLLTSMIEVILPKHYYDHGLLASRADQVVLRQYIYQVLPKLSDHLESLGVELEALTFQWFLSVFTDCLSAEALYRVWDVVLCLDVASAVNKPTAASNPASSSTASPSATRENNTNASATKNMHSGSGAGSTFLFQVALALLKLNENQLLTTCSTPAELYTYINHQMTNHAISIDGLIQASEALRNVVRPEDVVVKRAEALKEMREFAGSSHIDGASET</sequence>
<dbReference type="Gene3D" id="1.10.8.270">
    <property type="entry name" value="putative rabgap domain of human tbc1 domain family member 14 like domains"/>
    <property type="match status" value="1"/>
</dbReference>
<feature type="compositionally biased region" description="Polar residues" evidence="2">
    <location>
        <begin position="982"/>
        <end position="994"/>
    </location>
</feature>
<feature type="compositionally biased region" description="Low complexity" evidence="2">
    <location>
        <begin position="11"/>
        <end position="26"/>
    </location>
</feature>
<dbReference type="SUPFAM" id="SSF47923">
    <property type="entry name" value="Ypt/Rab-GAP domain of gyp1p"/>
    <property type="match status" value="2"/>
</dbReference>
<keyword evidence="5" id="KW-1185">Reference proteome</keyword>
<dbReference type="EMBL" id="JBFXLS010000024">
    <property type="protein sequence ID" value="KAL2827540.1"/>
    <property type="molecule type" value="Genomic_DNA"/>
</dbReference>
<feature type="compositionally biased region" description="Polar residues" evidence="2">
    <location>
        <begin position="436"/>
        <end position="457"/>
    </location>
</feature>